<dbReference type="InterPro" id="IPR039512">
    <property type="entry name" value="RCHY1_zinc-ribbon"/>
</dbReference>
<feature type="domain" description="CTCHY-type" evidence="8">
    <location>
        <begin position="721"/>
        <end position="784"/>
    </location>
</feature>
<name>A0A7S3BT13_9VIRI</name>
<dbReference type="EMBL" id="HBHY01015106">
    <property type="protein sequence ID" value="CAE0144154.1"/>
    <property type="molecule type" value="Transcribed_RNA"/>
</dbReference>
<organism evidence="9">
    <name type="scientific">Prasinoderma singulare</name>
    <dbReference type="NCBI Taxonomy" id="676789"/>
    <lineage>
        <taxon>Eukaryota</taxon>
        <taxon>Viridiplantae</taxon>
        <taxon>Prasinodermophyta</taxon>
        <taxon>Prasinodermophyceae</taxon>
        <taxon>Prasinodermales</taxon>
        <taxon>Prasinodermaceae</taxon>
        <taxon>Prasinoderma</taxon>
    </lineage>
</organism>
<feature type="region of interest" description="Disordered" evidence="5">
    <location>
        <begin position="13"/>
        <end position="41"/>
    </location>
</feature>
<keyword evidence="3" id="KW-0862">Zinc</keyword>
<gene>
    <name evidence="9" type="ORF">PSIN1315_LOCUS9727</name>
</gene>
<dbReference type="PANTHER" id="PTHR21319:SF0">
    <property type="entry name" value="AND RING FINGER DOMAIN PROTEIN, PUTATIVE (AFU_ORTHOLOGUE AFUA_1G08900)-RELATED"/>
    <property type="match status" value="1"/>
</dbReference>
<dbReference type="InterPro" id="IPR001841">
    <property type="entry name" value="Znf_RING"/>
</dbReference>
<dbReference type="Pfam" id="PF13639">
    <property type="entry name" value="zf-RING_2"/>
    <property type="match status" value="1"/>
</dbReference>
<dbReference type="CDD" id="cd16464">
    <property type="entry name" value="RING-H2_Pirh2-like"/>
    <property type="match status" value="1"/>
</dbReference>
<dbReference type="FunFam" id="3.30.40.10:FF:000208">
    <property type="entry name" value="Zinc finger protein-related isoform 1"/>
    <property type="match status" value="1"/>
</dbReference>
<evidence type="ECO:0008006" key="10">
    <source>
        <dbReference type="Google" id="ProtNLM"/>
    </source>
</evidence>
<sequence length="895" mass="95489">MLTAGGVDAVSATPQALESQKRHGGALDAAQRCEPSTSSRNPLAHNILRVHREIRADLCEVASAVAQLASPGAAPSAADVSGALALADALFLLYSRHSKSEDDVALKALDTKVRNVSHGYELEHDAEERLFRELRAALVAAQGQCGSEGDAVSLAGRLAAARNLSEAVKTTLTLHLDKEEAQLFPLFSEHFDDNEQRQIVDGMRQAMWQTMAPAAPAEHATAAAGGEDGGRQTPASDALRPSDAAPAAPAPAGPSSPADNPVDSIFQMHTAIRADLRLLARLSSEAATAAGQAGEAVPARVASLLKALRARAHFLEGLYRAHSDTEDTIIFPALEKRDVLRAVSHNYSMDHKCEGMLFDGIKDAVKRAEAAFSGAVGGSDGDLAGLTADVAARCAALQASLEKHLSLEEEELWPLFTKHVPRAEQAELIGSIMGQTGADVLLSTIGWIGEADAEQGQQFLDTLRGAAVGSNFDDWLRLLIDTHSPQGKADEGSSDDGQANVLRPTKRQRTSGGDACTKSLCSGGSCRGGVCPSPGAGLTSAACSHAAVDGGGHHAPRRRQSPRPLSPAPGASEAEGPFRPSWRALFRMKREELESAAARQEDGAGGGAYAQQRLAYLQKNIVGTAWIVESQGNDGDGRQRRNSDGNSDASATNTSGCRHYTRRARLVAPCCDKTVECHMCHDAAPDVDHKMDRRSVELMECSMCGHRGPMGELCSGCGARVANYYCAVCKLLDSSGRNVYHCPLCNVCRVGKGLGIDYEHCMKCNTCVPMGKPHSCRPGTKDDVCVICLEGLFSSTDAVRELPCGHMLHAACFTEYTRHRYSCPVCRKSMGDMTAYFAMIDRLLAAEGRENLPAEVRDTVQKVRCHDCGGIFQAPFHWVYHKCTACGSYNSTVER</sequence>
<dbReference type="GO" id="GO:0005634">
    <property type="term" value="C:nucleus"/>
    <property type="evidence" value="ECO:0007669"/>
    <property type="project" value="TreeGrafter"/>
</dbReference>
<feature type="domain" description="CHY-type" evidence="7">
    <location>
        <begin position="650"/>
        <end position="719"/>
    </location>
</feature>
<proteinExistence type="predicted"/>
<dbReference type="SMART" id="SM00184">
    <property type="entry name" value="RING"/>
    <property type="match status" value="1"/>
</dbReference>
<dbReference type="PROSITE" id="PS50089">
    <property type="entry name" value="ZF_RING_2"/>
    <property type="match status" value="1"/>
</dbReference>
<feature type="region of interest" description="Disordered" evidence="5">
    <location>
        <begin position="546"/>
        <end position="579"/>
    </location>
</feature>
<feature type="domain" description="RING-type" evidence="6">
    <location>
        <begin position="785"/>
        <end position="827"/>
    </location>
</feature>
<dbReference type="SUPFAM" id="SSF161219">
    <property type="entry name" value="CHY zinc finger-like"/>
    <property type="match status" value="1"/>
</dbReference>
<dbReference type="InterPro" id="IPR013083">
    <property type="entry name" value="Znf_RING/FYVE/PHD"/>
</dbReference>
<dbReference type="GO" id="GO:0016567">
    <property type="term" value="P:protein ubiquitination"/>
    <property type="evidence" value="ECO:0007669"/>
    <property type="project" value="TreeGrafter"/>
</dbReference>
<dbReference type="GO" id="GO:0006879">
    <property type="term" value="P:intracellular iron ion homeostasis"/>
    <property type="evidence" value="ECO:0007669"/>
    <property type="project" value="UniProtKB-ARBA"/>
</dbReference>
<dbReference type="Gene3D" id="1.20.120.520">
    <property type="entry name" value="nmb1532 protein domain like"/>
    <property type="match status" value="2"/>
</dbReference>
<evidence type="ECO:0000256" key="1">
    <source>
        <dbReference type="ARBA" id="ARBA00022723"/>
    </source>
</evidence>
<dbReference type="PROSITE" id="PS51266">
    <property type="entry name" value="ZF_CHY"/>
    <property type="match status" value="1"/>
</dbReference>
<evidence type="ECO:0000259" key="7">
    <source>
        <dbReference type="PROSITE" id="PS51266"/>
    </source>
</evidence>
<dbReference type="InterPro" id="IPR037274">
    <property type="entry name" value="Znf_CHY_sf"/>
</dbReference>
<feature type="compositionally biased region" description="Polar residues" evidence="5">
    <location>
        <begin position="644"/>
        <end position="655"/>
    </location>
</feature>
<dbReference type="GO" id="GO:0006511">
    <property type="term" value="P:ubiquitin-dependent protein catabolic process"/>
    <property type="evidence" value="ECO:0007669"/>
    <property type="project" value="TreeGrafter"/>
</dbReference>
<dbReference type="InterPro" id="IPR008913">
    <property type="entry name" value="Znf_CHY"/>
</dbReference>
<evidence type="ECO:0000259" key="6">
    <source>
        <dbReference type="PROSITE" id="PS50089"/>
    </source>
</evidence>
<feature type="compositionally biased region" description="Low complexity" evidence="5">
    <location>
        <begin position="212"/>
        <end position="225"/>
    </location>
</feature>
<dbReference type="InterPro" id="IPR037275">
    <property type="entry name" value="Znf_CTCHY_sf"/>
</dbReference>
<feature type="region of interest" description="Disordered" evidence="5">
    <location>
        <begin position="485"/>
        <end position="515"/>
    </location>
</feature>
<dbReference type="InterPro" id="IPR012312">
    <property type="entry name" value="Hemerythrin-like"/>
</dbReference>
<feature type="region of interest" description="Disordered" evidence="5">
    <location>
        <begin position="630"/>
        <end position="655"/>
    </location>
</feature>
<feature type="region of interest" description="Disordered" evidence="5">
    <location>
        <begin position="212"/>
        <end position="262"/>
    </location>
</feature>
<dbReference type="Pfam" id="PF01814">
    <property type="entry name" value="Hemerythrin"/>
    <property type="match status" value="1"/>
</dbReference>
<keyword evidence="1" id="KW-0479">Metal-binding</keyword>
<keyword evidence="2 4" id="KW-0863">Zinc-finger</keyword>
<dbReference type="Gene3D" id="2.20.28.10">
    <property type="match status" value="1"/>
</dbReference>
<dbReference type="Pfam" id="PF05495">
    <property type="entry name" value="zf-CHY"/>
    <property type="match status" value="1"/>
</dbReference>
<dbReference type="PANTHER" id="PTHR21319">
    <property type="entry name" value="RING FINGER AND CHY ZINC FINGER DOMAIN-CONTAINING PROTEIN 1"/>
    <property type="match status" value="1"/>
</dbReference>
<dbReference type="Gene3D" id="3.30.40.10">
    <property type="entry name" value="Zinc/RING finger domain, C3HC4 (zinc finger)"/>
    <property type="match status" value="1"/>
</dbReference>
<reference evidence="9" key="1">
    <citation type="submission" date="2021-01" db="EMBL/GenBank/DDBJ databases">
        <authorList>
            <person name="Corre E."/>
            <person name="Pelletier E."/>
            <person name="Niang G."/>
            <person name="Scheremetjew M."/>
            <person name="Finn R."/>
            <person name="Kale V."/>
            <person name="Holt S."/>
            <person name="Cochrane G."/>
            <person name="Meng A."/>
            <person name="Brown T."/>
            <person name="Cohen L."/>
        </authorList>
    </citation>
    <scope>NUCLEOTIDE SEQUENCE</scope>
    <source>
        <strain evidence="9">RCC927</strain>
    </source>
</reference>
<feature type="compositionally biased region" description="Low complexity" evidence="5">
    <location>
        <begin position="234"/>
        <end position="247"/>
    </location>
</feature>
<evidence type="ECO:0000259" key="8">
    <source>
        <dbReference type="PROSITE" id="PS51270"/>
    </source>
</evidence>
<evidence type="ECO:0000256" key="5">
    <source>
        <dbReference type="SAM" id="MobiDB-lite"/>
    </source>
</evidence>
<dbReference type="PROSITE" id="PS51270">
    <property type="entry name" value="ZF_CTCHY"/>
    <property type="match status" value="1"/>
</dbReference>
<dbReference type="AlphaFoldDB" id="A0A7S3BT13"/>
<accession>A0A7S3BT13</accession>
<dbReference type="Pfam" id="PF14599">
    <property type="entry name" value="zinc_ribbon_6"/>
    <property type="match status" value="1"/>
</dbReference>
<dbReference type="SUPFAM" id="SSF161245">
    <property type="entry name" value="Zinc hairpin stack"/>
    <property type="match status" value="1"/>
</dbReference>
<evidence type="ECO:0000256" key="2">
    <source>
        <dbReference type="ARBA" id="ARBA00022771"/>
    </source>
</evidence>
<dbReference type="GO" id="GO:0061630">
    <property type="term" value="F:ubiquitin protein ligase activity"/>
    <property type="evidence" value="ECO:0007669"/>
    <property type="project" value="TreeGrafter"/>
</dbReference>
<dbReference type="GO" id="GO:0008270">
    <property type="term" value="F:zinc ion binding"/>
    <property type="evidence" value="ECO:0007669"/>
    <property type="project" value="UniProtKB-KW"/>
</dbReference>
<protein>
    <recommendedName>
        <fullName evidence="10">Zinc finger protein</fullName>
    </recommendedName>
</protein>
<evidence type="ECO:0000256" key="4">
    <source>
        <dbReference type="PROSITE-ProRule" id="PRU00601"/>
    </source>
</evidence>
<dbReference type="SUPFAM" id="SSF57850">
    <property type="entry name" value="RING/U-box"/>
    <property type="match status" value="1"/>
</dbReference>
<dbReference type="InterPro" id="IPR017921">
    <property type="entry name" value="Znf_CTCHY"/>
</dbReference>
<evidence type="ECO:0000256" key="3">
    <source>
        <dbReference type="ARBA" id="ARBA00022833"/>
    </source>
</evidence>
<evidence type="ECO:0000313" key="9">
    <source>
        <dbReference type="EMBL" id="CAE0144154.1"/>
    </source>
</evidence>
<dbReference type="CDD" id="cd12108">
    <property type="entry name" value="Hr-like"/>
    <property type="match status" value="2"/>
</dbReference>